<accession>A0A6A6DL46</accession>
<gene>
    <name evidence="1" type="ORF">K469DRAFT_715939</name>
</gene>
<reference evidence="1" key="1">
    <citation type="journal article" date="2020" name="Stud. Mycol.">
        <title>101 Dothideomycetes genomes: a test case for predicting lifestyles and emergence of pathogens.</title>
        <authorList>
            <person name="Haridas S."/>
            <person name="Albert R."/>
            <person name="Binder M."/>
            <person name="Bloem J."/>
            <person name="Labutti K."/>
            <person name="Salamov A."/>
            <person name="Andreopoulos B."/>
            <person name="Baker S."/>
            <person name="Barry K."/>
            <person name="Bills G."/>
            <person name="Bluhm B."/>
            <person name="Cannon C."/>
            <person name="Castanera R."/>
            <person name="Culley D."/>
            <person name="Daum C."/>
            <person name="Ezra D."/>
            <person name="Gonzalez J."/>
            <person name="Henrissat B."/>
            <person name="Kuo A."/>
            <person name="Liang C."/>
            <person name="Lipzen A."/>
            <person name="Lutzoni F."/>
            <person name="Magnuson J."/>
            <person name="Mondo S."/>
            <person name="Nolan M."/>
            <person name="Ohm R."/>
            <person name="Pangilinan J."/>
            <person name="Park H.-J."/>
            <person name="Ramirez L."/>
            <person name="Alfaro M."/>
            <person name="Sun H."/>
            <person name="Tritt A."/>
            <person name="Yoshinaga Y."/>
            <person name="Zwiers L.-H."/>
            <person name="Turgeon B."/>
            <person name="Goodwin S."/>
            <person name="Spatafora J."/>
            <person name="Crous P."/>
            <person name="Grigoriev I."/>
        </authorList>
    </citation>
    <scope>NUCLEOTIDE SEQUENCE</scope>
    <source>
        <strain evidence="1">CBS 207.26</strain>
    </source>
</reference>
<evidence type="ECO:0000313" key="1">
    <source>
        <dbReference type="EMBL" id="KAF2179845.1"/>
    </source>
</evidence>
<proteinExistence type="predicted"/>
<evidence type="ECO:0000313" key="2">
    <source>
        <dbReference type="Proteomes" id="UP000800200"/>
    </source>
</evidence>
<keyword evidence="2" id="KW-1185">Reference proteome</keyword>
<name>A0A6A6DL46_9PEZI</name>
<dbReference type="Proteomes" id="UP000800200">
    <property type="component" value="Unassembled WGS sequence"/>
</dbReference>
<sequence>MGFDTLRFPFHGMLHFGWVCLDIYSVGRQILLGDDFMRILVSRFRLDEAYGKDTVF</sequence>
<dbReference type="OrthoDB" id="3928273at2759"/>
<organism evidence="1 2">
    <name type="scientific">Zopfia rhizophila CBS 207.26</name>
    <dbReference type="NCBI Taxonomy" id="1314779"/>
    <lineage>
        <taxon>Eukaryota</taxon>
        <taxon>Fungi</taxon>
        <taxon>Dikarya</taxon>
        <taxon>Ascomycota</taxon>
        <taxon>Pezizomycotina</taxon>
        <taxon>Dothideomycetes</taxon>
        <taxon>Dothideomycetes incertae sedis</taxon>
        <taxon>Zopfiaceae</taxon>
        <taxon>Zopfia</taxon>
    </lineage>
</organism>
<dbReference type="EMBL" id="ML994662">
    <property type="protein sequence ID" value="KAF2179845.1"/>
    <property type="molecule type" value="Genomic_DNA"/>
</dbReference>
<protein>
    <submittedName>
        <fullName evidence="1">Uncharacterized protein</fullName>
    </submittedName>
</protein>
<dbReference type="AlphaFoldDB" id="A0A6A6DL46"/>